<feature type="chain" id="PRO_5035152222" description="Transmembrane protein" evidence="1">
    <location>
        <begin position="21"/>
        <end position="312"/>
    </location>
</feature>
<dbReference type="AlphaFoldDB" id="A0A8J4PV09"/>
<evidence type="ECO:0000313" key="2">
    <source>
        <dbReference type="EMBL" id="KAF2073219.1"/>
    </source>
</evidence>
<feature type="signal peptide" evidence="1">
    <location>
        <begin position="1"/>
        <end position="20"/>
    </location>
</feature>
<sequence length="312" mass="34366">MKSISLCFLLCLIGFGLVNSQYNYLGYGDLSPLNVFTIDKINQIQYNKYYQPSPRNILGFAGLSLNSNTTFNVIYSNSADTISWGLLDFQSGGLSKYQTFELPTFLQVNTVADFAIIPNNNTLLYLGSSKTYNGFNQFSLVANQNGPSAFQTVLPVSVTPFLAQGTLDKTLSDYYFVVSLMPLNHYQCILVDVSTNQILKNITISAPQTSQIFQTFANNGNLYIVQPDSIGAHIETYQVDWSDQTMVLAARVNVTSPPTQLQVSVSNSYFAIFSIGTGDTNATAPLIDLSSFEIVDFLSNLGVAPLNSYFIF</sequence>
<comment type="caution">
    <text evidence="2">The sequence shown here is derived from an EMBL/GenBank/DDBJ whole genome shotgun (WGS) entry which is preliminary data.</text>
</comment>
<name>A0A8J4PV09_9MYCE</name>
<dbReference type="Proteomes" id="UP000695562">
    <property type="component" value="Unassembled WGS sequence"/>
</dbReference>
<evidence type="ECO:0000313" key="3">
    <source>
        <dbReference type="Proteomes" id="UP000695562"/>
    </source>
</evidence>
<evidence type="ECO:0000256" key="1">
    <source>
        <dbReference type="SAM" id="SignalP"/>
    </source>
</evidence>
<accession>A0A8J4PV09</accession>
<organism evidence="2 3">
    <name type="scientific">Polysphondylium violaceum</name>
    <dbReference type="NCBI Taxonomy" id="133409"/>
    <lineage>
        <taxon>Eukaryota</taxon>
        <taxon>Amoebozoa</taxon>
        <taxon>Evosea</taxon>
        <taxon>Eumycetozoa</taxon>
        <taxon>Dictyostelia</taxon>
        <taxon>Dictyosteliales</taxon>
        <taxon>Dictyosteliaceae</taxon>
        <taxon>Polysphondylium</taxon>
    </lineage>
</organism>
<proteinExistence type="predicted"/>
<evidence type="ECO:0008006" key="4">
    <source>
        <dbReference type="Google" id="ProtNLM"/>
    </source>
</evidence>
<dbReference type="EMBL" id="AJWJ01000219">
    <property type="protein sequence ID" value="KAF2073219.1"/>
    <property type="molecule type" value="Genomic_DNA"/>
</dbReference>
<gene>
    <name evidence="2" type="ORF">CYY_005470</name>
</gene>
<keyword evidence="1" id="KW-0732">Signal</keyword>
<reference evidence="2" key="1">
    <citation type="submission" date="2020-01" db="EMBL/GenBank/DDBJ databases">
        <title>Development of genomics and gene disruption for Polysphondylium violaceum indicates a role for the polyketide synthase stlB in stalk morphogenesis.</title>
        <authorList>
            <person name="Narita B."/>
            <person name="Kawabe Y."/>
            <person name="Kin K."/>
            <person name="Saito T."/>
            <person name="Gibbs R."/>
            <person name="Kuspa A."/>
            <person name="Muzny D."/>
            <person name="Queller D."/>
            <person name="Richards S."/>
            <person name="Strassman J."/>
            <person name="Sucgang R."/>
            <person name="Worley K."/>
            <person name="Schaap P."/>
        </authorList>
    </citation>
    <scope>NUCLEOTIDE SEQUENCE</scope>
    <source>
        <strain evidence="2">QSvi11</strain>
    </source>
</reference>
<keyword evidence="3" id="KW-1185">Reference proteome</keyword>
<protein>
    <recommendedName>
        <fullName evidence="4">Transmembrane protein</fullName>
    </recommendedName>
</protein>